<feature type="non-terminal residue" evidence="1">
    <location>
        <position position="1"/>
    </location>
</feature>
<dbReference type="AlphaFoldDB" id="A0A7L0ZUU1"/>
<dbReference type="InterPro" id="IPR018154">
    <property type="entry name" value="TLV/ENV_coat_polyprotein"/>
</dbReference>
<protein>
    <submittedName>
        <fullName evidence="1">ENR1 protein</fullName>
    </submittedName>
</protein>
<dbReference type="PANTHER" id="PTHR10424">
    <property type="entry name" value="VIRAL ENVELOPE PROTEIN"/>
    <property type="match status" value="1"/>
</dbReference>
<dbReference type="PANTHER" id="PTHR10424:SF68">
    <property type="entry name" value="ENDOGENOUS RETROVIRUS GROUP 3 MEMBER 1 ENV POLYPROTEIN"/>
    <property type="match status" value="1"/>
</dbReference>
<evidence type="ECO:0000313" key="2">
    <source>
        <dbReference type="Proteomes" id="UP000564466"/>
    </source>
</evidence>
<comment type="caution">
    <text evidence="1">The sequence shown here is derived from an EMBL/GenBank/DDBJ whole genome shotgun (WGS) entry which is preliminary data.</text>
</comment>
<sequence>KLYKCNKTKMNPFSGIKKISKFWKNIDSTSKDFWKAPNGLFWICGKRAYTTLPENWRGCCTLGIILPGFFLLPSESGDELGVPL</sequence>
<keyword evidence="2" id="KW-1185">Reference proteome</keyword>
<name>A0A7L0ZUU1_9PASS</name>
<organism evidence="1 2">
    <name type="scientific">Oxyruncus cristatus</name>
    <name type="common">sharpbill</name>
    <dbReference type="NCBI Taxonomy" id="114331"/>
    <lineage>
        <taxon>Eukaryota</taxon>
        <taxon>Metazoa</taxon>
        <taxon>Chordata</taxon>
        <taxon>Craniata</taxon>
        <taxon>Vertebrata</taxon>
        <taxon>Euteleostomi</taxon>
        <taxon>Archelosauria</taxon>
        <taxon>Archosauria</taxon>
        <taxon>Dinosauria</taxon>
        <taxon>Saurischia</taxon>
        <taxon>Theropoda</taxon>
        <taxon>Coelurosauria</taxon>
        <taxon>Aves</taxon>
        <taxon>Neognathae</taxon>
        <taxon>Neoaves</taxon>
        <taxon>Telluraves</taxon>
        <taxon>Australaves</taxon>
        <taxon>Passeriformes</taxon>
        <taxon>Cotingidae</taxon>
        <taxon>Oxyruncus</taxon>
    </lineage>
</organism>
<reference evidence="1 2" key="1">
    <citation type="submission" date="2019-09" db="EMBL/GenBank/DDBJ databases">
        <title>Bird 10,000 Genomes (B10K) Project - Family phase.</title>
        <authorList>
            <person name="Zhang G."/>
        </authorList>
    </citation>
    <scope>NUCLEOTIDE SEQUENCE [LARGE SCALE GENOMIC DNA]</scope>
    <source>
        <strain evidence="1">B10K-DU-002-07</strain>
        <tissue evidence="1">Muscle</tissue>
    </source>
</reference>
<accession>A0A7L0ZUU1</accession>
<gene>
    <name evidence="1" type="primary">Erv31_7</name>
    <name evidence="1" type="ORF">OXYCRI_R15762</name>
</gene>
<evidence type="ECO:0000313" key="1">
    <source>
        <dbReference type="EMBL" id="NXM32784.1"/>
    </source>
</evidence>
<feature type="non-terminal residue" evidence="1">
    <location>
        <position position="84"/>
    </location>
</feature>
<proteinExistence type="predicted"/>
<dbReference type="EMBL" id="VXAY01005045">
    <property type="protein sequence ID" value="NXM32784.1"/>
    <property type="molecule type" value="Genomic_DNA"/>
</dbReference>
<dbReference type="Proteomes" id="UP000564466">
    <property type="component" value="Unassembled WGS sequence"/>
</dbReference>